<accession>A0ABU0GYV5</accession>
<keyword evidence="1" id="KW-0732">Signal</keyword>
<sequence length="133" mass="15031">MKKTLLIVLVFLAATACNRQTFSEGDIIENLHGDVANEERLYRFYENMENGKKDAVRIISYTTEGDPIYQDLSYDGTVIESVEDFTEDQYGSGEIVARECESMVILSSETEEVYVLEGCDPEEGLDTILHLTE</sequence>
<dbReference type="Pfam" id="PF14275">
    <property type="entry name" value="DUF4362"/>
    <property type="match status" value="1"/>
</dbReference>
<evidence type="ECO:0008006" key="4">
    <source>
        <dbReference type="Google" id="ProtNLM"/>
    </source>
</evidence>
<reference evidence="2 3" key="1">
    <citation type="submission" date="2023-07" db="EMBL/GenBank/DDBJ databases">
        <title>Genomic Encyclopedia of Type Strains, Phase IV (KMG-IV): sequencing the most valuable type-strain genomes for metagenomic binning, comparative biology and taxonomic classification.</title>
        <authorList>
            <person name="Goeker M."/>
        </authorList>
    </citation>
    <scope>NUCLEOTIDE SEQUENCE [LARGE SCALE GENOMIC DNA]</scope>
    <source>
        <strain evidence="2 3">DSM 16419</strain>
    </source>
</reference>
<evidence type="ECO:0000313" key="3">
    <source>
        <dbReference type="Proteomes" id="UP001241988"/>
    </source>
</evidence>
<gene>
    <name evidence="2" type="ORF">QOZ98_003340</name>
</gene>
<protein>
    <recommendedName>
        <fullName evidence="4">DUF4362 domain-containing protein</fullName>
    </recommendedName>
</protein>
<proteinExistence type="predicted"/>
<comment type="caution">
    <text evidence="2">The sequence shown here is derived from an EMBL/GenBank/DDBJ whole genome shotgun (WGS) entry which is preliminary data.</text>
</comment>
<evidence type="ECO:0000256" key="1">
    <source>
        <dbReference type="SAM" id="SignalP"/>
    </source>
</evidence>
<feature type="chain" id="PRO_5046982191" description="DUF4362 domain-containing protein" evidence="1">
    <location>
        <begin position="20"/>
        <end position="133"/>
    </location>
</feature>
<feature type="signal peptide" evidence="1">
    <location>
        <begin position="1"/>
        <end position="19"/>
    </location>
</feature>
<dbReference type="PROSITE" id="PS51257">
    <property type="entry name" value="PROKAR_LIPOPROTEIN"/>
    <property type="match status" value="1"/>
</dbReference>
<dbReference type="RefSeq" id="WP_308788426.1">
    <property type="nucleotide sequence ID" value="NZ_JAUSWB010000009.1"/>
</dbReference>
<keyword evidence="3" id="KW-1185">Reference proteome</keyword>
<dbReference type="EMBL" id="JAUSWB010000009">
    <property type="protein sequence ID" value="MDQ0430483.1"/>
    <property type="molecule type" value="Genomic_DNA"/>
</dbReference>
<dbReference type="InterPro" id="IPR025372">
    <property type="entry name" value="DUF4362"/>
</dbReference>
<dbReference type="Proteomes" id="UP001241988">
    <property type="component" value="Unassembled WGS sequence"/>
</dbReference>
<organism evidence="2 3">
    <name type="scientific">Planomicrobium stackebrandtii</name>
    <dbReference type="NCBI Taxonomy" id="253160"/>
    <lineage>
        <taxon>Bacteria</taxon>
        <taxon>Bacillati</taxon>
        <taxon>Bacillota</taxon>
        <taxon>Bacilli</taxon>
        <taxon>Bacillales</taxon>
        <taxon>Caryophanaceae</taxon>
        <taxon>Planomicrobium</taxon>
    </lineage>
</organism>
<name>A0ABU0GYV5_9BACL</name>
<evidence type="ECO:0000313" key="2">
    <source>
        <dbReference type="EMBL" id="MDQ0430483.1"/>
    </source>
</evidence>